<evidence type="ECO:0000313" key="3">
    <source>
        <dbReference type="Proteomes" id="UP000408764"/>
    </source>
</evidence>
<dbReference type="EMBL" id="VOIW01000009">
    <property type="protein sequence ID" value="MRJ40290.1"/>
    <property type="molecule type" value="Genomic_DNA"/>
</dbReference>
<dbReference type="Proteomes" id="UP000408764">
    <property type="component" value="Unassembled WGS sequence"/>
</dbReference>
<proteinExistence type="predicted"/>
<comment type="caution">
    <text evidence="2">The sequence shown here is derived from an EMBL/GenBank/DDBJ whole genome shotgun (WGS) entry which is preliminary data.</text>
</comment>
<dbReference type="OrthoDB" id="9984036at2"/>
<dbReference type="EMBL" id="JAENSR010000001">
    <property type="protein sequence ID" value="MBK3458750.1"/>
    <property type="molecule type" value="Genomic_DNA"/>
</dbReference>
<sequence length="128" mass="14391">MEVGTFSPQQPAAGLYEQKPTGALMPRLDPAKVAQMAVHYFPRLEDADKKGYITQDSLKMAAEGPDEMIGRVAYALLDSKDLLQFAGSGTDNYSFDRFLEVVINSRPLELYKREQNRPRPPVYGQPRL</sequence>
<name>A0A5P1DK42_9PSED</name>
<dbReference type="RefSeq" id="WP_153872656.1">
    <property type="nucleotide sequence ID" value="NZ_JAEKCT010000006.1"/>
</dbReference>
<organism evidence="2 3">
    <name type="scientific">Pseudomonas haemolytica</name>
    <dbReference type="NCBI Taxonomy" id="2600065"/>
    <lineage>
        <taxon>Bacteria</taxon>
        <taxon>Pseudomonadati</taxon>
        <taxon>Pseudomonadota</taxon>
        <taxon>Gammaproteobacteria</taxon>
        <taxon>Pseudomonadales</taxon>
        <taxon>Pseudomonadaceae</taxon>
        <taxon>Pseudomonas</taxon>
    </lineage>
</organism>
<evidence type="ECO:0000313" key="1">
    <source>
        <dbReference type="EMBL" id="MBK3458750.1"/>
    </source>
</evidence>
<dbReference type="Proteomes" id="UP000620382">
    <property type="component" value="Unassembled WGS sequence"/>
</dbReference>
<keyword evidence="4" id="KW-1185">Reference proteome</keyword>
<reference evidence="2 3" key="1">
    <citation type="submission" date="2019-08" db="EMBL/GenBank/DDBJ databases">
        <title>Pseudomonas haemolytica sp. nov. isolated from raw milk and skim milk concentrate.</title>
        <authorList>
            <person name="Hofmann K."/>
            <person name="Huptas C."/>
            <person name="Doll E."/>
            <person name="Scherer S."/>
            <person name="Wenning M."/>
        </authorList>
    </citation>
    <scope>NUCLEOTIDE SEQUENCE [LARGE SCALE GENOMIC DNA]</scope>
    <source>
        <strain evidence="2 3">DSM 108987</strain>
    </source>
</reference>
<evidence type="ECO:0000313" key="4">
    <source>
        <dbReference type="Proteomes" id="UP000620382"/>
    </source>
</evidence>
<evidence type="ECO:0000313" key="2">
    <source>
        <dbReference type="EMBL" id="MRJ40290.1"/>
    </source>
</evidence>
<reference evidence="1 4" key="2">
    <citation type="submission" date="2021-01" db="EMBL/GenBank/DDBJ databases">
        <title>Antibiotic resistance and phylogeny of Pseudomonas spp. isolated over three decades from chicken meat in the Norwegian food chain.</title>
        <authorList>
            <person name="Moen B."/>
        </authorList>
    </citation>
    <scope>NUCLEOTIDE SEQUENCE [LARGE SCALE GENOMIC DNA]</scope>
    <source>
        <strain evidence="1 4">MF6766</strain>
    </source>
</reference>
<accession>A0A5P1DK42</accession>
<dbReference type="AlphaFoldDB" id="A0A5P1DK42"/>
<gene>
    <name evidence="2" type="ORF">FRT59_25455</name>
    <name evidence="1" type="ORF">JJD71_06720</name>
</gene>
<protein>
    <submittedName>
        <fullName evidence="2">Uncharacterized protein</fullName>
    </submittedName>
</protein>